<organism evidence="5">
    <name type="scientific">Polaromonas hydrogenivorans</name>
    <dbReference type="NCBI Taxonomy" id="335476"/>
    <lineage>
        <taxon>Bacteria</taxon>
        <taxon>Pseudomonadati</taxon>
        <taxon>Pseudomonadota</taxon>
        <taxon>Betaproteobacteria</taxon>
        <taxon>Burkholderiales</taxon>
        <taxon>Comamonadaceae</taxon>
        <taxon>Polaromonas</taxon>
    </lineage>
</organism>
<dbReference type="RefSeq" id="WP_349279228.1">
    <property type="nucleotide sequence ID" value="NZ_CBCSCU010000007.1"/>
</dbReference>
<dbReference type="InterPro" id="IPR009057">
    <property type="entry name" value="Homeodomain-like_sf"/>
</dbReference>
<feature type="domain" description="HTH tetR-type" evidence="4">
    <location>
        <begin position="44"/>
        <end position="104"/>
    </location>
</feature>
<keyword evidence="1 2" id="KW-0238">DNA-binding</keyword>
<protein>
    <submittedName>
        <fullName evidence="5">TetR/AcrR family transcriptional regulator</fullName>
    </submittedName>
</protein>
<evidence type="ECO:0000256" key="1">
    <source>
        <dbReference type="ARBA" id="ARBA00023125"/>
    </source>
</evidence>
<dbReference type="AlphaFoldDB" id="A0AAU7LR96"/>
<feature type="compositionally biased region" description="Low complexity" evidence="3">
    <location>
        <begin position="7"/>
        <end position="16"/>
    </location>
</feature>
<dbReference type="PANTHER" id="PTHR30328">
    <property type="entry name" value="TRANSCRIPTIONAL REPRESSOR"/>
    <property type="match status" value="1"/>
</dbReference>
<evidence type="ECO:0000313" key="5">
    <source>
        <dbReference type="EMBL" id="XBP70116.1"/>
    </source>
</evidence>
<dbReference type="Pfam" id="PF17938">
    <property type="entry name" value="TetR_C_29"/>
    <property type="match status" value="1"/>
</dbReference>
<feature type="region of interest" description="Disordered" evidence="3">
    <location>
        <begin position="1"/>
        <end position="44"/>
    </location>
</feature>
<dbReference type="EMBL" id="CP157675">
    <property type="protein sequence ID" value="XBP70116.1"/>
    <property type="molecule type" value="Genomic_DNA"/>
</dbReference>
<dbReference type="InterPro" id="IPR041474">
    <property type="entry name" value="NicS_C"/>
</dbReference>
<gene>
    <name evidence="5" type="ORF">ABLV49_19965</name>
</gene>
<name>A0AAU7LR96_9BURK</name>
<dbReference type="PROSITE" id="PS50977">
    <property type="entry name" value="HTH_TETR_2"/>
    <property type="match status" value="1"/>
</dbReference>
<dbReference type="SUPFAM" id="SSF48498">
    <property type="entry name" value="Tetracyclin repressor-like, C-terminal domain"/>
    <property type="match status" value="1"/>
</dbReference>
<dbReference type="PANTHER" id="PTHR30328:SF54">
    <property type="entry name" value="HTH-TYPE TRANSCRIPTIONAL REPRESSOR SCO4008"/>
    <property type="match status" value="1"/>
</dbReference>
<dbReference type="InterPro" id="IPR036271">
    <property type="entry name" value="Tet_transcr_reg_TetR-rel_C_sf"/>
</dbReference>
<dbReference type="Gene3D" id="1.10.357.10">
    <property type="entry name" value="Tetracycline Repressor, domain 2"/>
    <property type="match status" value="1"/>
</dbReference>
<evidence type="ECO:0000256" key="3">
    <source>
        <dbReference type="SAM" id="MobiDB-lite"/>
    </source>
</evidence>
<proteinExistence type="predicted"/>
<sequence length="243" mass="26615">MNETVHSPRAAAASPAEKSRAPARKSLRKTPAPGPAPSRTNDPARTMAGILEVATAEFSEKGLSGARIDEIAAATQTSKRMIYYYFGSKEGLYLAVLEESYRRMRSIEAGLKLDDLPPEDALRRLVGFTFDHHHGNQGYIRLVMAENMERGSYLAQSKIIQELNVPAIGAIDKLYARGVAQGVFRAGLDPTDIHASISALTFFNVSNQHTFGLIFKGDTHSPEALAARRGSIIEMIVRFMRAP</sequence>
<evidence type="ECO:0000256" key="2">
    <source>
        <dbReference type="PROSITE-ProRule" id="PRU00335"/>
    </source>
</evidence>
<evidence type="ECO:0000259" key="4">
    <source>
        <dbReference type="PROSITE" id="PS50977"/>
    </source>
</evidence>
<dbReference type="GO" id="GO:0003677">
    <property type="term" value="F:DNA binding"/>
    <property type="evidence" value="ECO:0007669"/>
    <property type="project" value="UniProtKB-UniRule"/>
</dbReference>
<dbReference type="InterPro" id="IPR001647">
    <property type="entry name" value="HTH_TetR"/>
</dbReference>
<dbReference type="Pfam" id="PF00440">
    <property type="entry name" value="TetR_N"/>
    <property type="match status" value="1"/>
</dbReference>
<dbReference type="PRINTS" id="PR00455">
    <property type="entry name" value="HTHTETR"/>
</dbReference>
<dbReference type="InterPro" id="IPR050109">
    <property type="entry name" value="HTH-type_TetR-like_transc_reg"/>
</dbReference>
<feature type="DNA-binding region" description="H-T-H motif" evidence="2">
    <location>
        <begin position="67"/>
        <end position="86"/>
    </location>
</feature>
<dbReference type="SUPFAM" id="SSF46689">
    <property type="entry name" value="Homeodomain-like"/>
    <property type="match status" value="1"/>
</dbReference>
<accession>A0AAU7LR96</accession>
<reference evidence="5" key="1">
    <citation type="submission" date="2024-05" db="EMBL/GenBank/DDBJ databases">
        <authorList>
            <person name="Bunk B."/>
            <person name="Swiderski J."/>
            <person name="Sproer C."/>
            <person name="Thiel V."/>
        </authorList>
    </citation>
    <scope>NUCLEOTIDE SEQUENCE</scope>
    <source>
        <strain evidence="5">DSM 17735</strain>
    </source>
</reference>